<dbReference type="PANTHER" id="PTHR30349">
    <property type="entry name" value="PHAGE INTEGRASE-RELATED"/>
    <property type="match status" value="1"/>
</dbReference>
<evidence type="ECO:0000259" key="7">
    <source>
        <dbReference type="PROSITE" id="PS51898"/>
    </source>
</evidence>
<evidence type="ECO:0000256" key="5">
    <source>
        <dbReference type="PROSITE-ProRule" id="PRU01248"/>
    </source>
</evidence>
<gene>
    <name evidence="9" type="ORF">GCM10009733_005810</name>
</gene>
<evidence type="ECO:0000256" key="2">
    <source>
        <dbReference type="ARBA" id="ARBA00022908"/>
    </source>
</evidence>
<keyword evidence="3 5" id="KW-0238">DNA-binding</keyword>
<dbReference type="InterPro" id="IPR013762">
    <property type="entry name" value="Integrase-like_cat_sf"/>
</dbReference>
<evidence type="ECO:0000256" key="3">
    <source>
        <dbReference type="ARBA" id="ARBA00023125"/>
    </source>
</evidence>
<sequence>MASGAALTVYDQWHKSRPEPGEAKCTEHKRVPTAKHGQGARWQVRYRDEKGEQRKRNFERKADADRFDVTRRADEPRGEWIDPKLGQTRFQVYAQTWMASRLHKPGTVTTYAGHLKNHINPMFGLVPLAAIRPTAVQGWVKDLHAKGLAPRTVETIYVIFSSIIRGAVRDAMIRRSPCVDIRLPEADKTTIRLLSPAEVIALYRAMRPEFAPLILLGAAAGLRQGEAFGLAGDRLDFQGAMLRVDRQVVVIDRRPVLAPPKTRASVRDVPMPAVLADALAEHIDRRKPKDALFRTSRGNLIRRDYFNADILKPAILAAKVPADMTFHDLRHTFASTALAEGVPISEVSRWLGHESITTTVDLYGHLVPEASQRARTAMDKVLFQELRSPRSSQP</sequence>
<dbReference type="Pfam" id="PF00589">
    <property type="entry name" value="Phage_integrase"/>
    <property type="match status" value="1"/>
</dbReference>
<proteinExistence type="inferred from homology"/>
<comment type="similarity">
    <text evidence="1">Belongs to the 'phage' integrase family.</text>
</comment>
<feature type="domain" description="Core-binding (CB)" evidence="8">
    <location>
        <begin position="88"/>
        <end position="168"/>
    </location>
</feature>
<keyword evidence="4" id="KW-0233">DNA recombination</keyword>
<evidence type="ECO:0000259" key="8">
    <source>
        <dbReference type="PROSITE" id="PS51900"/>
    </source>
</evidence>
<accession>A0ABP4QM90</accession>
<dbReference type="Gene3D" id="1.10.443.10">
    <property type="entry name" value="Intergrase catalytic core"/>
    <property type="match status" value="1"/>
</dbReference>
<evidence type="ECO:0000256" key="1">
    <source>
        <dbReference type="ARBA" id="ARBA00008857"/>
    </source>
</evidence>
<dbReference type="Pfam" id="PF14659">
    <property type="entry name" value="Phage_int_SAM_3"/>
    <property type="match status" value="1"/>
</dbReference>
<feature type="domain" description="Tyr recombinase" evidence="7">
    <location>
        <begin position="189"/>
        <end position="379"/>
    </location>
</feature>
<keyword evidence="2" id="KW-0229">DNA integration</keyword>
<organism evidence="9 10">
    <name type="scientific">Nonomuraea maheshkhaliensis</name>
    <dbReference type="NCBI Taxonomy" id="419590"/>
    <lineage>
        <taxon>Bacteria</taxon>
        <taxon>Bacillati</taxon>
        <taxon>Actinomycetota</taxon>
        <taxon>Actinomycetes</taxon>
        <taxon>Streptosporangiales</taxon>
        <taxon>Streptosporangiaceae</taxon>
        <taxon>Nonomuraea</taxon>
    </lineage>
</organism>
<feature type="compositionally biased region" description="Basic and acidic residues" evidence="6">
    <location>
        <begin position="12"/>
        <end position="30"/>
    </location>
</feature>
<reference evidence="10" key="1">
    <citation type="journal article" date="2019" name="Int. J. Syst. Evol. Microbiol.">
        <title>The Global Catalogue of Microorganisms (GCM) 10K type strain sequencing project: providing services to taxonomists for standard genome sequencing and annotation.</title>
        <authorList>
            <consortium name="The Broad Institute Genomics Platform"/>
            <consortium name="The Broad Institute Genome Sequencing Center for Infectious Disease"/>
            <person name="Wu L."/>
            <person name="Ma J."/>
        </authorList>
    </citation>
    <scope>NUCLEOTIDE SEQUENCE [LARGE SCALE GENOMIC DNA]</scope>
    <source>
        <strain evidence="10">JCM 13929</strain>
    </source>
</reference>
<dbReference type="InterPro" id="IPR002104">
    <property type="entry name" value="Integrase_catalytic"/>
</dbReference>
<evidence type="ECO:0000313" key="9">
    <source>
        <dbReference type="EMBL" id="GAA1612605.1"/>
    </source>
</evidence>
<dbReference type="InterPro" id="IPR050090">
    <property type="entry name" value="Tyrosine_recombinase_XerCD"/>
</dbReference>
<keyword evidence="10" id="KW-1185">Reference proteome</keyword>
<dbReference type="InterPro" id="IPR044068">
    <property type="entry name" value="CB"/>
</dbReference>
<dbReference type="PROSITE" id="PS51900">
    <property type="entry name" value="CB"/>
    <property type="match status" value="1"/>
</dbReference>
<protein>
    <submittedName>
        <fullName evidence="9">Site-specific integrase</fullName>
    </submittedName>
</protein>
<feature type="region of interest" description="Disordered" evidence="6">
    <location>
        <begin position="1"/>
        <end position="41"/>
    </location>
</feature>
<dbReference type="CDD" id="cd01189">
    <property type="entry name" value="INT_ICEBs1_C_like"/>
    <property type="match status" value="1"/>
</dbReference>
<evidence type="ECO:0000256" key="6">
    <source>
        <dbReference type="SAM" id="MobiDB-lite"/>
    </source>
</evidence>
<dbReference type="Gene3D" id="1.10.150.130">
    <property type="match status" value="1"/>
</dbReference>
<dbReference type="SUPFAM" id="SSF56349">
    <property type="entry name" value="DNA breaking-rejoining enzymes"/>
    <property type="match status" value="1"/>
</dbReference>
<evidence type="ECO:0000313" key="10">
    <source>
        <dbReference type="Proteomes" id="UP001500064"/>
    </source>
</evidence>
<dbReference type="Proteomes" id="UP001500064">
    <property type="component" value="Unassembled WGS sequence"/>
</dbReference>
<dbReference type="EMBL" id="BAAAMU010000002">
    <property type="protein sequence ID" value="GAA1612605.1"/>
    <property type="molecule type" value="Genomic_DNA"/>
</dbReference>
<dbReference type="PANTHER" id="PTHR30349:SF64">
    <property type="entry name" value="PROPHAGE INTEGRASE INTD-RELATED"/>
    <property type="match status" value="1"/>
</dbReference>
<dbReference type="InterPro" id="IPR004107">
    <property type="entry name" value="Integrase_SAM-like_N"/>
</dbReference>
<comment type="caution">
    <text evidence="9">The sequence shown here is derived from an EMBL/GenBank/DDBJ whole genome shotgun (WGS) entry which is preliminary data.</text>
</comment>
<evidence type="ECO:0000256" key="4">
    <source>
        <dbReference type="ARBA" id="ARBA00023172"/>
    </source>
</evidence>
<dbReference type="PROSITE" id="PS51898">
    <property type="entry name" value="TYR_RECOMBINASE"/>
    <property type="match status" value="1"/>
</dbReference>
<name>A0ABP4QM90_9ACTN</name>
<dbReference type="InterPro" id="IPR011010">
    <property type="entry name" value="DNA_brk_join_enz"/>
</dbReference>
<dbReference type="InterPro" id="IPR010998">
    <property type="entry name" value="Integrase_recombinase_N"/>
</dbReference>